<dbReference type="EMBL" id="CAJVQB010104549">
    <property type="protein sequence ID" value="CAG8851154.1"/>
    <property type="molecule type" value="Genomic_DNA"/>
</dbReference>
<gene>
    <name evidence="1" type="ORF">GMARGA_LOCUS40585</name>
</gene>
<proteinExistence type="predicted"/>
<keyword evidence="2" id="KW-1185">Reference proteome</keyword>
<sequence length="43" mass="5097">SLRKFETVQTTSKNYIELITFITEALYEKKAKTNEKTTKKIEE</sequence>
<dbReference type="Proteomes" id="UP000789901">
    <property type="component" value="Unassembled WGS sequence"/>
</dbReference>
<protein>
    <submittedName>
        <fullName evidence="1">16679_t:CDS:1</fullName>
    </submittedName>
</protein>
<evidence type="ECO:0000313" key="1">
    <source>
        <dbReference type="EMBL" id="CAG8851154.1"/>
    </source>
</evidence>
<feature type="non-terminal residue" evidence="1">
    <location>
        <position position="1"/>
    </location>
</feature>
<evidence type="ECO:0000313" key="2">
    <source>
        <dbReference type="Proteomes" id="UP000789901"/>
    </source>
</evidence>
<reference evidence="1 2" key="1">
    <citation type="submission" date="2021-06" db="EMBL/GenBank/DDBJ databases">
        <authorList>
            <person name="Kallberg Y."/>
            <person name="Tangrot J."/>
            <person name="Rosling A."/>
        </authorList>
    </citation>
    <scope>NUCLEOTIDE SEQUENCE [LARGE SCALE GENOMIC DNA]</scope>
    <source>
        <strain evidence="1 2">120-4 pot B 10/14</strain>
    </source>
</reference>
<organism evidence="1 2">
    <name type="scientific">Gigaspora margarita</name>
    <dbReference type="NCBI Taxonomy" id="4874"/>
    <lineage>
        <taxon>Eukaryota</taxon>
        <taxon>Fungi</taxon>
        <taxon>Fungi incertae sedis</taxon>
        <taxon>Mucoromycota</taxon>
        <taxon>Glomeromycotina</taxon>
        <taxon>Glomeromycetes</taxon>
        <taxon>Diversisporales</taxon>
        <taxon>Gigasporaceae</taxon>
        <taxon>Gigaspora</taxon>
    </lineage>
</organism>
<name>A0ABN7X977_GIGMA</name>
<comment type="caution">
    <text evidence="1">The sequence shown here is derived from an EMBL/GenBank/DDBJ whole genome shotgun (WGS) entry which is preliminary data.</text>
</comment>
<accession>A0ABN7X977</accession>